<dbReference type="RefSeq" id="WP_191738099.1">
    <property type="nucleotide sequence ID" value="NZ_JACYFS010000008.1"/>
</dbReference>
<feature type="transmembrane region" description="Helical" evidence="1">
    <location>
        <begin position="6"/>
        <end position="24"/>
    </location>
</feature>
<feature type="transmembrane region" description="Helical" evidence="1">
    <location>
        <begin position="190"/>
        <end position="208"/>
    </location>
</feature>
<gene>
    <name evidence="2" type="ORF">IC610_18090</name>
</gene>
<feature type="transmembrane region" description="Helical" evidence="1">
    <location>
        <begin position="126"/>
        <end position="142"/>
    </location>
</feature>
<evidence type="ECO:0008006" key="4">
    <source>
        <dbReference type="Google" id="ProtNLM"/>
    </source>
</evidence>
<evidence type="ECO:0000313" key="2">
    <source>
        <dbReference type="EMBL" id="MBD8084322.1"/>
    </source>
</evidence>
<evidence type="ECO:0000313" key="3">
    <source>
        <dbReference type="Proteomes" id="UP000637299"/>
    </source>
</evidence>
<sequence>MNSFKKHFTISTLLLSSQLIILIWKIADDLAKGFAFDSWNVTELLINYEGGFVRRGLLGQIVFESLKFIALSPYQAVILICLLSIAFYFYLFTKGFLKKKIPLFIIPSVLLLGTPVLTAEWIRKDILIVLFFIACVKIYFLQKKYSVLLSAALLAVGIFVHESLFFLTFPTLILFNLLTYKSSSLSTGKLLPFLIPFSAFLLACLFSGNQEVTNAILDSWSIKDKSVENAVTSLSWSLEFGVRIAFAQGKAFTDNGLIFPPLIWLLVLSCVFYLLVNIATFQNDRQKCLKYRKFMIALVSFQLLSVAPLFILGCDYGRWIFYWSSISIATFLFTPEKTVDMINSYIKIKDSFFTESIIFSSDKRGIYILFLVVGIPSFIMNTQNYLNSTFIYQFIIKLSFIFNLFI</sequence>
<feature type="transmembrane region" description="Helical" evidence="1">
    <location>
        <begin position="366"/>
        <end position="383"/>
    </location>
</feature>
<comment type="caution">
    <text evidence="2">The sequence shown here is derived from an EMBL/GenBank/DDBJ whole genome shotgun (WGS) entry which is preliminary data.</text>
</comment>
<feature type="transmembrane region" description="Helical" evidence="1">
    <location>
        <begin position="68"/>
        <end position="89"/>
    </location>
</feature>
<keyword evidence="1" id="KW-0812">Transmembrane</keyword>
<protein>
    <recommendedName>
        <fullName evidence="4">Glycosyltransferase RgtA/B/C/D-like domain-containing protein</fullName>
    </recommendedName>
</protein>
<feature type="transmembrane region" description="Helical" evidence="1">
    <location>
        <begin position="101"/>
        <end position="119"/>
    </location>
</feature>
<proteinExistence type="predicted"/>
<dbReference type="Proteomes" id="UP000637299">
    <property type="component" value="Unassembled WGS sequence"/>
</dbReference>
<keyword evidence="3" id="KW-1185">Reference proteome</keyword>
<feature type="transmembrane region" description="Helical" evidence="1">
    <location>
        <begin position="294"/>
        <end position="313"/>
    </location>
</feature>
<keyword evidence="1" id="KW-1133">Transmembrane helix</keyword>
<name>A0ABR8ZGE0_9FLAO</name>
<feature type="transmembrane region" description="Helical" evidence="1">
    <location>
        <begin position="148"/>
        <end position="178"/>
    </location>
</feature>
<evidence type="ECO:0000256" key="1">
    <source>
        <dbReference type="SAM" id="Phobius"/>
    </source>
</evidence>
<keyword evidence="1" id="KW-0472">Membrane</keyword>
<feature type="transmembrane region" description="Helical" evidence="1">
    <location>
        <begin position="262"/>
        <end position="282"/>
    </location>
</feature>
<organism evidence="2 3">
    <name type="scientific">Chryseobacterium caseinilyticum</name>
    <dbReference type="NCBI Taxonomy" id="2771428"/>
    <lineage>
        <taxon>Bacteria</taxon>
        <taxon>Pseudomonadati</taxon>
        <taxon>Bacteroidota</taxon>
        <taxon>Flavobacteriia</taxon>
        <taxon>Flavobacteriales</taxon>
        <taxon>Weeksellaceae</taxon>
        <taxon>Chryseobacterium group</taxon>
        <taxon>Chryseobacterium</taxon>
    </lineage>
</organism>
<accession>A0ABR8ZGE0</accession>
<dbReference type="EMBL" id="JACYFS010000008">
    <property type="protein sequence ID" value="MBD8084322.1"/>
    <property type="molecule type" value="Genomic_DNA"/>
</dbReference>
<reference evidence="2 3" key="1">
    <citation type="submission" date="2020-09" db="EMBL/GenBank/DDBJ databases">
        <title>Genome seq and assembly of Chryseobacterium sp.</title>
        <authorList>
            <person name="Chhetri G."/>
        </authorList>
    </citation>
    <scope>NUCLEOTIDE SEQUENCE [LARGE SCALE GENOMIC DNA]</scope>
    <source>
        <strain evidence="2 3">GCR10</strain>
    </source>
</reference>